<evidence type="ECO:0000313" key="3">
    <source>
        <dbReference type="Proteomes" id="UP000270094"/>
    </source>
</evidence>
<reference evidence="2 3" key="1">
    <citation type="submission" date="2018-11" db="EMBL/GenBank/DDBJ databases">
        <authorList>
            <consortium name="Pathogen Informatics"/>
        </authorList>
    </citation>
    <scope>NUCLEOTIDE SEQUENCE [LARGE SCALE GENOMIC DNA]</scope>
</reference>
<dbReference type="EMBL" id="UYYB01019025">
    <property type="protein sequence ID" value="VDM71152.1"/>
    <property type="molecule type" value="Genomic_DNA"/>
</dbReference>
<organism evidence="2 3">
    <name type="scientific">Strongylus vulgaris</name>
    <name type="common">Blood worm</name>
    <dbReference type="NCBI Taxonomy" id="40348"/>
    <lineage>
        <taxon>Eukaryota</taxon>
        <taxon>Metazoa</taxon>
        <taxon>Ecdysozoa</taxon>
        <taxon>Nematoda</taxon>
        <taxon>Chromadorea</taxon>
        <taxon>Rhabditida</taxon>
        <taxon>Rhabditina</taxon>
        <taxon>Rhabditomorpha</taxon>
        <taxon>Strongyloidea</taxon>
        <taxon>Strongylidae</taxon>
        <taxon>Strongylus</taxon>
    </lineage>
</organism>
<dbReference type="OrthoDB" id="5859745at2759"/>
<dbReference type="Proteomes" id="UP000270094">
    <property type="component" value="Unassembled WGS sequence"/>
</dbReference>
<evidence type="ECO:0000313" key="2">
    <source>
        <dbReference type="EMBL" id="VDM71152.1"/>
    </source>
</evidence>
<proteinExistence type="predicted"/>
<evidence type="ECO:0000256" key="1">
    <source>
        <dbReference type="SAM" id="MobiDB-lite"/>
    </source>
</evidence>
<dbReference type="AlphaFoldDB" id="A0A3P7KVD7"/>
<accession>A0A3P7KVD7</accession>
<protein>
    <submittedName>
        <fullName evidence="2">Uncharacterized protein</fullName>
    </submittedName>
</protein>
<keyword evidence="3" id="KW-1185">Reference proteome</keyword>
<name>A0A3P7KVD7_STRVU</name>
<gene>
    <name evidence="2" type="ORF">SVUK_LOCUS6150</name>
</gene>
<sequence>MQGLQLTKGGFPVLHRGPFVEALVVYTLSHFEDWVAPTALKKYVVSEDVLAMFPKERNNSELIQQKDLNAVVSFLDLDIESDMSSSESESERSDNCENGSSH</sequence>
<feature type="region of interest" description="Disordered" evidence="1">
    <location>
        <begin position="81"/>
        <end position="102"/>
    </location>
</feature>